<evidence type="ECO:0000313" key="2">
    <source>
        <dbReference type="EMBL" id="GAA4970383.1"/>
    </source>
</evidence>
<organism evidence="2 3">
    <name type="scientific">Streptomyces hyderabadensis</name>
    <dbReference type="NCBI Taxonomy" id="598549"/>
    <lineage>
        <taxon>Bacteria</taxon>
        <taxon>Bacillati</taxon>
        <taxon>Actinomycetota</taxon>
        <taxon>Actinomycetes</taxon>
        <taxon>Kitasatosporales</taxon>
        <taxon>Streptomycetaceae</taxon>
        <taxon>Streptomyces</taxon>
    </lineage>
</organism>
<evidence type="ECO:0000256" key="1">
    <source>
        <dbReference type="SAM" id="MobiDB-lite"/>
    </source>
</evidence>
<dbReference type="Proteomes" id="UP001500610">
    <property type="component" value="Unassembled WGS sequence"/>
</dbReference>
<proteinExistence type="predicted"/>
<dbReference type="EMBL" id="BAABIV010000001">
    <property type="protein sequence ID" value="GAA4970383.1"/>
    <property type="molecule type" value="Genomic_DNA"/>
</dbReference>
<feature type="region of interest" description="Disordered" evidence="1">
    <location>
        <begin position="1"/>
        <end position="73"/>
    </location>
</feature>
<reference evidence="3" key="1">
    <citation type="journal article" date="2019" name="Int. J. Syst. Evol. Microbiol.">
        <title>The Global Catalogue of Microorganisms (GCM) 10K type strain sequencing project: providing services to taxonomists for standard genome sequencing and annotation.</title>
        <authorList>
            <consortium name="The Broad Institute Genomics Platform"/>
            <consortium name="The Broad Institute Genome Sequencing Center for Infectious Disease"/>
            <person name="Wu L."/>
            <person name="Ma J."/>
        </authorList>
    </citation>
    <scope>NUCLEOTIDE SEQUENCE [LARGE SCALE GENOMIC DNA]</scope>
    <source>
        <strain evidence="3">JCM 17657</strain>
    </source>
</reference>
<evidence type="ECO:0000313" key="3">
    <source>
        <dbReference type="Proteomes" id="UP001500610"/>
    </source>
</evidence>
<name>A0ABP9HGG5_9ACTN</name>
<sequence length="73" mass="7695">MTVTESRPGPVPATDSRSRVLELEGLRREAAAGPSSRAAEQRPTAGPAAPDPHSEFSGAAHFVADDKAGEWRQ</sequence>
<protein>
    <submittedName>
        <fullName evidence="2">Uncharacterized protein</fullName>
    </submittedName>
</protein>
<feature type="compositionally biased region" description="Basic and acidic residues" evidence="1">
    <location>
        <begin position="16"/>
        <end position="30"/>
    </location>
</feature>
<accession>A0ABP9HGG5</accession>
<keyword evidence="3" id="KW-1185">Reference proteome</keyword>
<gene>
    <name evidence="2" type="ORF">GCM10023257_02890</name>
</gene>
<dbReference type="RefSeq" id="WP_226030790.1">
    <property type="nucleotide sequence ID" value="NZ_BAABIV010000001.1"/>
</dbReference>
<comment type="caution">
    <text evidence="2">The sequence shown here is derived from an EMBL/GenBank/DDBJ whole genome shotgun (WGS) entry which is preliminary data.</text>
</comment>
<feature type="compositionally biased region" description="Basic and acidic residues" evidence="1">
    <location>
        <begin position="63"/>
        <end position="73"/>
    </location>
</feature>